<reference evidence="11 12" key="1">
    <citation type="submission" date="2022-03" db="EMBL/GenBank/DDBJ databases">
        <title>Genomic signatures underlying metal tolerance in selected Arctic bacterial isolates.</title>
        <authorList>
            <person name="Thomas F.A."/>
            <person name="Venkatachalam S."/>
            <person name="Krishnan K.P."/>
        </authorList>
    </citation>
    <scope>NUCLEOTIDE SEQUENCE [LARGE SCALE GENOMIC DNA]</scope>
    <source>
        <strain evidence="11 12">HM116</strain>
    </source>
</reference>
<gene>
    <name evidence="11" type="ORF">MLE19_06355</name>
</gene>
<dbReference type="InterPro" id="IPR035965">
    <property type="entry name" value="PAS-like_dom_sf"/>
</dbReference>
<feature type="domain" description="PAS" evidence="9">
    <location>
        <begin position="170"/>
        <end position="224"/>
    </location>
</feature>
<dbReference type="SMART" id="SM00448">
    <property type="entry name" value="REC"/>
    <property type="match status" value="1"/>
</dbReference>
<dbReference type="InterPro" id="IPR003661">
    <property type="entry name" value="HisK_dim/P_dom"/>
</dbReference>
<dbReference type="InterPro" id="IPR029016">
    <property type="entry name" value="GAF-like_dom_sf"/>
</dbReference>
<keyword evidence="3 6" id="KW-0597">Phosphoprotein</keyword>
<dbReference type="PROSITE" id="PS50112">
    <property type="entry name" value="PAS"/>
    <property type="match status" value="1"/>
</dbReference>
<dbReference type="Gene3D" id="3.40.50.2300">
    <property type="match status" value="1"/>
</dbReference>
<evidence type="ECO:0000259" key="7">
    <source>
        <dbReference type="PROSITE" id="PS50109"/>
    </source>
</evidence>
<evidence type="ECO:0000256" key="4">
    <source>
        <dbReference type="ARBA" id="ARBA00022679"/>
    </source>
</evidence>
<dbReference type="SMART" id="SM00091">
    <property type="entry name" value="PAS"/>
    <property type="match status" value="1"/>
</dbReference>
<name>A0ABS9S496_9GAMM</name>
<dbReference type="InterPro" id="IPR005467">
    <property type="entry name" value="His_kinase_dom"/>
</dbReference>
<dbReference type="SUPFAM" id="SSF55781">
    <property type="entry name" value="GAF domain-like"/>
    <property type="match status" value="2"/>
</dbReference>
<evidence type="ECO:0000313" key="12">
    <source>
        <dbReference type="Proteomes" id="UP001320609"/>
    </source>
</evidence>
<dbReference type="Gene3D" id="1.10.287.130">
    <property type="match status" value="1"/>
</dbReference>
<dbReference type="Pfam" id="PF00512">
    <property type="entry name" value="HisKA"/>
    <property type="match status" value="1"/>
</dbReference>
<dbReference type="Gene3D" id="3.30.450.20">
    <property type="entry name" value="PAS domain"/>
    <property type="match status" value="1"/>
</dbReference>
<proteinExistence type="predicted"/>
<accession>A0ABS9S496</accession>
<keyword evidence="12" id="KW-1185">Reference proteome</keyword>
<dbReference type="InterPro" id="IPR036097">
    <property type="entry name" value="HisK_dim/P_sf"/>
</dbReference>
<organism evidence="11 12">
    <name type="scientific">Vreelandella neptunia</name>
    <dbReference type="NCBI Taxonomy" id="115551"/>
    <lineage>
        <taxon>Bacteria</taxon>
        <taxon>Pseudomonadati</taxon>
        <taxon>Pseudomonadota</taxon>
        <taxon>Gammaproteobacteria</taxon>
        <taxon>Oceanospirillales</taxon>
        <taxon>Halomonadaceae</taxon>
        <taxon>Vreelandella</taxon>
    </lineage>
</organism>
<evidence type="ECO:0000256" key="5">
    <source>
        <dbReference type="ARBA" id="ARBA00022777"/>
    </source>
</evidence>
<feature type="domain" description="Response regulatory" evidence="8">
    <location>
        <begin position="745"/>
        <end position="862"/>
    </location>
</feature>
<dbReference type="InterPro" id="IPR011006">
    <property type="entry name" value="CheY-like_superfamily"/>
</dbReference>
<protein>
    <recommendedName>
        <fullName evidence="2">histidine kinase</fullName>
        <ecNumber evidence="2">2.7.13.3</ecNumber>
    </recommendedName>
</protein>
<feature type="domain" description="PAC" evidence="10">
    <location>
        <begin position="247"/>
        <end position="299"/>
    </location>
</feature>
<dbReference type="Pfam" id="PF13426">
    <property type="entry name" value="PAS_9"/>
    <property type="match status" value="1"/>
</dbReference>
<comment type="catalytic activity">
    <reaction evidence="1">
        <text>ATP + protein L-histidine = ADP + protein N-phospho-L-histidine.</text>
        <dbReference type="EC" id="2.7.13.3"/>
    </reaction>
</comment>
<dbReference type="InterPro" id="IPR003594">
    <property type="entry name" value="HATPase_dom"/>
</dbReference>
<dbReference type="SUPFAM" id="SSF47384">
    <property type="entry name" value="Homodimeric domain of signal transducing histidine kinase"/>
    <property type="match status" value="1"/>
</dbReference>
<dbReference type="Pfam" id="PF00072">
    <property type="entry name" value="Response_reg"/>
    <property type="match status" value="1"/>
</dbReference>
<dbReference type="PROSITE" id="PS50109">
    <property type="entry name" value="HIS_KIN"/>
    <property type="match status" value="1"/>
</dbReference>
<evidence type="ECO:0000259" key="10">
    <source>
        <dbReference type="PROSITE" id="PS50113"/>
    </source>
</evidence>
<dbReference type="RefSeq" id="WP_240717230.1">
    <property type="nucleotide sequence ID" value="NZ_JAKVTW010000003.1"/>
</dbReference>
<comment type="caution">
    <text evidence="11">The sequence shown here is derived from an EMBL/GenBank/DDBJ whole genome shotgun (WGS) entry which is preliminary data.</text>
</comment>
<dbReference type="InterPro" id="IPR003018">
    <property type="entry name" value="GAF"/>
</dbReference>
<dbReference type="PROSITE" id="PS50113">
    <property type="entry name" value="PAC"/>
    <property type="match status" value="1"/>
</dbReference>
<dbReference type="Pfam" id="PF02518">
    <property type="entry name" value="HATPase_c"/>
    <property type="match status" value="1"/>
</dbReference>
<dbReference type="SUPFAM" id="SSF55874">
    <property type="entry name" value="ATPase domain of HSP90 chaperone/DNA topoisomerase II/histidine kinase"/>
    <property type="match status" value="1"/>
</dbReference>
<dbReference type="InterPro" id="IPR001789">
    <property type="entry name" value="Sig_transdc_resp-reg_receiver"/>
</dbReference>
<dbReference type="EMBL" id="JAKVTW010000003">
    <property type="protein sequence ID" value="MCH4810946.1"/>
    <property type="molecule type" value="Genomic_DNA"/>
</dbReference>
<keyword evidence="4" id="KW-0808">Transferase</keyword>
<keyword evidence="5" id="KW-0418">Kinase</keyword>
<evidence type="ECO:0000256" key="1">
    <source>
        <dbReference type="ARBA" id="ARBA00000085"/>
    </source>
</evidence>
<dbReference type="Gene3D" id="3.30.565.10">
    <property type="entry name" value="Histidine kinase-like ATPase, C-terminal domain"/>
    <property type="match status" value="1"/>
</dbReference>
<sequence>MQAPDTPDNETQRLAALHALEVLDTPEERAFERMTQLARDLFDVPIALVSLVDKERQWFKSHQGLEACETGREVSFCAHAIAYDAPLVIEDTLHDDRFIDHPLVGDLPHIRFYAGYPLRPLNGMAVGTLCIIDQQPRHFSERDLKLLGSLAGQVEELLRQHKLRMDLTRTASRFEALFTKSATAKVRIDHAGLIIGINPFALNLLGYEESELLGKNVATLTPPNISPQHDSFIARYIAGSEPNVIGRGREVEALHKDGRTIPVHLAINAIHNDHGEVVEFLGVLTDLSDVYAANRRMHKEQNLLKVLHQGITDYQALMSGKRLWIFLMEALRELTDSDYALIGEVLSTDTTNALKIHAITDLSWSEESRVLMERLRSGDMILSNPKSLLGSVFAHGEVIMTNDVYSHVKRGGFPPGHPVLHNYLGVPIFSGERLIGMYAIANSKQLLDQSLLDWLQPFTDTCSLLINLYSQMAEREQVTQDLARARDQAEKANQAKSEFLSSMSHELRTPLNAIIGFSQLLAKGRRDPLSEKQLRQIGQIETSGQHLLSLINEVLDLARIEAGHLTLSIETIAIANVINDACSTLEANIEAAGIRLTRKLTPLNCLVTADYTRTKQVMLNLLSNAIKYNSHQGSINIAVTQLGDEVRISVSDSGKGIAIERQNELFEPFNRLGAELEAVEGTGIGLAITRELIGRMQGRIGVDSTPGLGSTFWFTLPMAEQSAAPESTLSSPPVETTNHSEHVFQLLYVEDNPTNQRLMEDIIEEFAHVQLHTAASAELGLEIMRQSTPDLVLMDIHLPGMNGYQALAEMQQDPNLQHIKVVALSANAMERDLRHGFAAGFADYLTKPIDIEQLSLTLNQFLNAVPRKEP</sequence>
<dbReference type="SUPFAM" id="SSF52172">
    <property type="entry name" value="CheY-like"/>
    <property type="match status" value="1"/>
</dbReference>
<dbReference type="InterPro" id="IPR000700">
    <property type="entry name" value="PAS-assoc_C"/>
</dbReference>
<dbReference type="InterPro" id="IPR004358">
    <property type="entry name" value="Sig_transdc_His_kin-like_C"/>
</dbReference>
<dbReference type="PANTHER" id="PTHR43047">
    <property type="entry name" value="TWO-COMPONENT HISTIDINE PROTEIN KINASE"/>
    <property type="match status" value="1"/>
</dbReference>
<dbReference type="Pfam" id="PF13185">
    <property type="entry name" value="GAF_2"/>
    <property type="match status" value="1"/>
</dbReference>
<dbReference type="EC" id="2.7.13.3" evidence="2"/>
<dbReference type="SMART" id="SM00086">
    <property type="entry name" value="PAC"/>
    <property type="match status" value="1"/>
</dbReference>
<dbReference type="SMART" id="SM00388">
    <property type="entry name" value="HisKA"/>
    <property type="match status" value="1"/>
</dbReference>
<dbReference type="Pfam" id="PF01590">
    <property type="entry name" value="GAF"/>
    <property type="match status" value="1"/>
</dbReference>
<dbReference type="CDD" id="cd00082">
    <property type="entry name" value="HisKA"/>
    <property type="match status" value="1"/>
</dbReference>
<dbReference type="PROSITE" id="PS50110">
    <property type="entry name" value="RESPONSE_REGULATORY"/>
    <property type="match status" value="1"/>
</dbReference>
<feature type="domain" description="Histidine kinase" evidence="7">
    <location>
        <begin position="502"/>
        <end position="720"/>
    </location>
</feature>
<dbReference type="NCBIfam" id="TIGR00229">
    <property type="entry name" value="sensory_box"/>
    <property type="match status" value="1"/>
</dbReference>
<dbReference type="PRINTS" id="PR00344">
    <property type="entry name" value="BCTRLSENSOR"/>
</dbReference>
<dbReference type="InterPro" id="IPR000014">
    <property type="entry name" value="PAS"/>
</dbReference>
<evidence type="ECO:0000259" key="8">
    <source>
        <dbReference type="PROSITE" id="PS50110"/>
    </source>
</evidence>
<evidence type="ECO:0000256" key="2">
    <source>
        <dbReference type="ARBA" id="ARBA00012438"/>
    </source>
</evidence>
<dbReference type="SUPFAM" id="SSF55785">
    <property type="entry name" value="PYP-like sensor domain (PAS domain)"/>
    <property type="match status" value="1"/>
</dbReference>
<dbReference type="PANTHER" id="PTHR43047:SF72">
    <property type="entry name" value="OSMOSENSING HISTIDINE PROTEIN KINASE SLN1"/>
    <property type="match status" value="1"/>
</dbReference>
<dbReference type="Gene3D" id="3.30.450.40">
    <property type="match status" value="2"/>
</dbReference>
<dbReference type="SMART" id="SM00387">
    <property type="entry name" value="HATPase_c"/>
    <property type="match status" value="1"/>
</dbReference>
<dbReference type="SMART" id="SM00065">
    <property type="entry name" value="GAF"/>
    <property type="match status" value="2"/>
</dbReference>
<dbReference type="CDD" id="cd00130">
    <property type="entry name" value="PAS"/>
    <property type="match status" value="1"/>
</dbReference>
<evidence type="ECO:0000259" key="9">
    <source>
        <dbReference type="PROSITE" id="PS50112"/>
    </source>
</evidence>
<evidence type="ECO:0000256" key="3">
    <source>
        <dbReference type="ARBA" id="ARBA00022553"/>
    </source>
</evidence>
<dbReference type="InterPro" id="IPR036890">
    <property type="entry name" value="HATPase_C_sf"/>
</dbReference>
<dbReference type="InterPro" id="IPR001610">
    <property type="entry name" value="PAC"/>
</dbReference>
<evidence type="ECO:0000313" key="11">
    <source>
        <dbReference type="EMBL" id="MCH4810946.1"/>
    </source>
</evidence>
<feature type="modified residue" description="4-aspartylphosphate" evidence="6">
    <location>
        <position position="795"/>
    </location>
</feature>
<evidence type="ECO:0000256" key="6">
    <source>
        <dbReference type="PROSITE-ProRule" id="PRU00169"/>
    </source>
</evidence>
<dbReference type="Proteomes" id="UP001320609">
    <property type="component" value="Unassembled WGS sequence"/>
</dbReference>